<dbReference type="Proteomes" id="UP001165041">
    <property type="component" value="Unassembled WGS sequence"/>
</dbReference>
<protein>
    <submittedName>
        <fullName evidence="1">Uncharacterized protein</fullName>
    </submittedName>
</protein>
<reference evidence="1" key="1">
    <citation type="submission" date="2023-02" db="EMBL/GenBank/DDBJ databases">
        <title>Kitasatospora phosalacinea NBRC 14627.</title>
        <authorList>
            <person name="Ichikawa N."/>
            <person name="Sato H."/>
            <person name="Tonouchi N."/>
        </authorList>
    </citation>
    <scope>NUCLEOTIDE SEQUENCE</scope>
    <source>
        <strain evidence="1">NBRC 14627</strain>
    </source>
</reference>
<evidence type="ECO:0000313" key="1">
    <source>
        <dbReference type="EMBL" id="GLW75270.1"/>
    </source>
</evidence>
<name>A0A9W6QDN3_9ACTN</name>
<dbReference type="EMBL" id="BSSA01000051">
    <property type="protein sequence ID" value="GLW75270.1"/>
    <property type="molecule type" value="Genomic_DNA"/>
</dbReference>
<organism evidence="1 2">
    <name type="scientific">Kitasatospora phosalacinea</name>
    <dbReference type="NCBI Taxonomy" id="2065"/>
    <lineage>
        <taxon>Bacteria</taxon>
        <taxon>Bacillati</taxon>
        <taxon>Actinomycetota</taxon>
        <taxon>Actinomycetes</taxon>
        <taxon>Kitasatosporales</taxon>
        <taxon>Streptomycetaceae</taxon>
        <taxon>Kitasatospora</taxon>
    </lineage>
</organism>
<dbReference type="AlphaFoldDB" id="A0A9W6QDN3"/>
<evidence type="ECO:0000313" key="2">
    <source>
        <dbReference type="Proteomes" id="UP001165041"/>
    </source>
</evidence>
<sequence>MAGRYHVMADQERGGSWTFGFEQVERALLEAWPSVRVGGPVTQVGACELSVPVDGVEDPVELAYFAERRFFAFADQDPLAAPFRVVFTVLAALSPAAPVVWTTAWDATPRRVDLSVGLSQLLRPFES</sequence>
<accession>A0A9W6QDN3</accession>
<gene>
    <name evidence="1" type="ORF">Kpho02_75670</name>
</gene>
<proteinExistence type="predicted"/>
<comment type="caution">
    <text evidence="1">The sequence shown here is derived from an EMBL/GenBank/DDBJ whole genome shotgun (WGS) entry which is preliminary data.</text>
</comment>
<dbReference type="RefSeq" id="WP_285740809.1">
    <property type="nucleotide sequence ID" value="NZ_BSSA01000051.1"/>
</dbReference>